<dbReference type="SUPFAM" id="SSF81653">
    <property type="entry name" value="Calcium ATPase, transduction domain A"/>
    <property type="match status" value="1"/>
</dbReference>
<dbReference type="Gene3D" id="1.20.1110.10">
    <property type="entry name" value="Calcium-transporting ATPase, transmembrane domain"/>
    <property type="match status" value="1"/>
</dbReference>
<dbReference type="Pfam" id="PF00122">
    <property type="entry name" value="E1-E2_ATPase"/>
    <property type="match status" value="1"/>
</dbReference>
<dbReference type="FunFam" id="3.40.50.1000:FF:000001">
    <property type="entry name" value="Phospholipid-transporting ATPase IC"/>
    <property type="match status" value="1"/>
</dbReference>
<evidence type="ECO:0000256" key="2">
    <source>
        <dbReference type="ARBA" id="ARBA00022692"/>
    </source>
</evidence>
<dbReference type="InterPro" id="IPR023214">
    <property type="entry name" value="HAD_sf"/>
</dbReference>
<dbReference type="InterPro" id="IPR023299">
    <property type="entry name" value="ATPase_P-typ_cyto_dom_N"/>
</dbReference>
<dbReference type="GO" id="GO:0005524">
    <property type="term" value="F:ATP binding"/>
    <property type="evidence" value="ECO:0007669"/>
    <property type="project" value="UniProtKB-KW"/>
</dbReference>
<dbReference type="SMART" id="SM00831">
    <property type="entry name" value="Cation_ATPase_N"/>
    <property type="match status" value="1"/>
</dbReference>
<dbReference type="InterPro" id="IPR059000">
    <property type="entry name" value="ATPase_P-type_domA"/>
</dbReference>
<keyword evidence="4" id="KW-0067">ATP-binding</keyword>
<dbReference type="GO" id="GO:0036376">
    <property type="term" value="P:sodium ion export across plasma membrane"/>
    <property type="evidence" value="ECO:0007669"/>
    <property type="project" value="TreeGrafter"/>
</dbReference>
<dbReference type="GO" id="GO:0006883">
    <property type="term" value="P:intracellular sodium ion homeostasis"/>
    <property type="evidence" value="ECO:0007669"/>
    <property type="project" value="TreeGrafter"/>
</dbReference>
<dbReference type="SFLD" id="SFLDS00003">
    <property type="entry name" value="Haloacid_Dehalogenase"/>
    <property type="match status" value="1"/>
</dbReference>
<comment type="subcellular location">
    <subcellularLocation>
        <location evidence="1">Membrane</location>
        <topology evidence="1">Multi-pass membrane protein</topology>
    </subcellularLocation>
</comment>
<dbReference type="GO" id="GO:0016887">
    <property type="term" value="F:ATP hydrolysis activity"/>
    <property type="evidence" value="ECO:0007669"/>
    <property type="project" value="InterPro"/>
</dbReference>
<dbReference type="SFLD" id="SFLDG00002">
    <property type="entry name" value="C1.7:_P-type_atpase_like"/>
    <property type="match status" value="1"/>
</dbReference>
<evidence type="ECO:0000313" key="11">
    <source>
        <dbReference type="EMBL" id="KAJ3169980.1"/>
    </source>
</evidence>
<dbReference type="Proteomes" id="UP001212152">
    <property type="component" value="Unassembled WGS sequence"/>
</dbReference>
<dbReference type="PANTHER" id="PTHR43294">
    <property type="entry name" value="SODIUM/POTASSIUM-TRANSPORTING ATPASE SUBUNIT ALPHA"/>
    <property type="match status" value="1"/>
</dbReference>
<dbReference type="SUPFAM" id="SSF81660">
    <property type="entry name" value="Metal cation-transporting ATPase, ATP-binding domain N"/>
    <property type="match status" value="1"/>
</dbReference>
<dbReference type="PANTHER" id="PTHR43294:SF20">
    <property type="entry name" value="P-TYPE ATPASE"/>
    <property type="match status" value="1"/>
</dbReference>
<evidence type="ECO:0000256" key="8">
    <source>
        <dbReference type="ARBA" id="ARBA00038148"/>
    </source>
</evidence>
<feature type="transmembrane region" description="Helical" evidence="9">
    <location>
        <begin position="1138"/>
        <end position="1160"/>
    </location>
</feature>
<accession>A0AAD5TDE1</accession>
<proteinExistence type="inferred from homology"/>
<sequence>MPSPELRSVSVRLDGRASIEHQLDIHVLDLVDAKENADISLDDVLQGLKYVTEYRIKGGKMRNLDAPLMERLLEGLLQNMGHLQGNLLRQRPTAEADIAFVLFGEFLEEVDEFRQAVNRKSATDLRHHLKIHRRCQPSSTDEQREDCAGVLALLIRHCPQHDWRELVDSDEHDDVEKLMREFQSKFEHPAMPLAEKVLPPQALYFDKNVVQLAEMFGSSLESGLSSDRIADLTFHYGPNKLPTPARESPWAMLWTQVTDFMVLILIAAAVVQYATDDAKAGTVLMIVVVMNVTIGFVQEYKANKALEALLSLTVPKASVIRDGKQEIVDSSVLVPGDLVVLEEGDAIPADLRLCEIAQLEVIEIILTGEALGVPKSTHTIRKRTRRLPLGDCKGNAFMTTTVARGRAKGLVVRTGNNTEIGRISSAITAAPKRKTALQIKLAKLGKWLVALSVGLCALIIVIGIAYKQDTLDVIKIGVSLAVSVIPEGLVAVVTVTMALGVVRMAKRNAIVRKLPSVETLGSVNVICSDKTGTLTEGKMGTAEVWTSDNALFTLTNSTDMDPHVGNVRIGKYLPLDEALRDPKNTTFDDESRREGRDLTKELNEMPSHLFASTMVSSLCNNSQISWDEESKSWKLIGDPTEVAMIIAAQKAGFPREWFHDTLGLKKIGEYAFDSDRKLMSVVYEQTEGAGDLQTVFPAKASFVFCKGAPEGVLAKSTHYLPPSNPDTKSPLSFLQNVVAETMSDEFIELVSHKASTMASSGLRVLALAMRRVTPAEAADIIEAKKESAAEQQLTFVGLIGLIDPAKKGVLESVATCKRAGIRVIMITGDHIATASAIARQLGILDTSRAATSRAMKGYEIDLLSEEQLAALNPFPVVFARVSPDNKLKIVKALQSKGNSVAMTGDGVNDAPAIKQADVGVAMGISGTEITKQAADIVLADDNFSTIVHAVKEGRGVFDNIQKFIVYLLSCNSAEIFLFLITSICDLDTPFTTIQILVANIFADVPPALSLGIEPHESDLMSRRPRSREEAVLSIPTALLVMAQGLMLALITFGVYMISRDHGVDGPTSLEQQRSLAFMTLTVMQLAQSFFSRSISQSTFTVGLWGNKWLVGAFVFSFGAIVLATYIPGLNTLLGLTDIGGPGWGIVVACVAIQFATVEALKAMHRAWSRIAAIVGRDGGLYTEMAEEVRV</sequence>
<feature type="transmembrane region" description="Helical" evidence="9">
    <location>
        <begin position="1075"/>
        <end position="1095"/>
    </location>
</feature>
<keyword evidence="2 9" id="KW-0812">Transmembrane</keyword>
<feature type="transmembrane region" description="Helical" evidence="9">
    <location>
        <begin position="280"/>
        <end position="297"/>
    </location>
</feature>
<dbReference type="GO" id="GO:0005384">
    <property type="term" value="F:manganese ion transmembrane transporter activity"/>
    <property type="evidence" value="ECO:0007669"/>
    <property type="project" value="UniProtKB-ARBA"/>
</dbReference>
<dbReference type="InterPro" id="IPR006068">
    <property type="entry name" value="ATPase_P-typ_cation-transptr_C"/>
</dbReference>
<keyword evidence="3" id="KW-0547">Nucleotide-binding</keyword>
<evidence type="ECO:0000259" key="10">
    <source>
        <dbReference type="SMART" id="SM00831"/>
    </source>
</evidence>
<gene>
    <name evidence="11" type="primary">ENA2</name>
    <name evidence="11" type="ORF">HDU87_000502</name>
</gene>
<comment type="caution">
    <text evidence="11">The sequence shown here is derived from an EMBL/GenBank/DDBJ whole genome shotgun (WGS) entry which is preliminary data.</text>
</comment>
<protein>
    <submittedName>
        <fullName evidence="11">P-type ATPase</fullName>
    </submittedName>
</protein>
<dbReference type="Pfam" id="PF00689">
    <property type="entry name" value="Cation_ATPase_C"/>
    <property type="match status" value="1"/>
</dbReference>
<feature type="transmembrane region" description="Helical" evidence="9">
    <location>
        <begin position="447"/>
        <end position="466"/>
    </location>
</feature>
<feature type="transmembrane region" description="Helical" evidence="9">
    <location>
        <begin position="1030"/>
        <end position="1055"/>
    </location>
</feature>
<dbReference type="FunFam" id="3.40.50.1000:FF:000028">
    <property type="entry name" value="Calcium-transporting P-type ATPase, putative"/>
    <property type="match status" value="1"/>
</dbReference>
<dbReference type="InterPro" id="IPR008250">
    <property type="entry name" value="ATPase_P-typ_transduc_dom_A_sf"/>
</dbReference>
<dbReference type="InterPro" id="IPR018303">
    <property type="entry name" value="ATPase_P-typ_P_site"/>
</dbReference>
<dbReference type="InterPro" id="IPR036412">
    <property type="entry name" value="HAD-like_sf"/>
</dbReference>
<keyword evidence="7 9" id="KW-0472">Membrane</keyword>
<dbReference type="InterPro" id="IPR004014">
    <property type="entry name" value="ATPase_P-typ_cation-transptr_N"/>
</dbReference>
<feature type="transmembrane region" description="Helical" evidence="9">
    <location>
        <begin position="250"/>
        <end position="274"/>
    </location>
</feature>
<evidence type="ECO:0000256" key="5">
    <source>
        <dbReference type="ARBA" id="ARBA00022967"/>
    </source>
</evidence>
<name>A0AAD5TDE1_9FUNG</name>
<dbReference type="NCBIfam" id="TIGR01494">
    <property type="entry name" value="ATPase_P-type"/>
    <property type="match status" value="2"/>
</dbReference>
<dbReference type="GO" id="GO:0005886">
    <property type="term" value="C:plasma membrane"/>
    <property type="evidence" value="ECO:0007669"/>
    <property type="project" value="TreeGrafter"/>
</dbReference>
<evidence type="ECO:0000256" key="4">
    <source>
        <dbReference type="ARBA" id="ARBA00022840"/>
    </source>
</evidence>
<dbReference type="SFLD" id="SFLDF00027">
    <property type="entry name" value="p-type_atpase"/>
    <property type="match status" value="1"/>
</dbReference>
<evidence type="ECO:0000313" key="12">
    <source>
        <dbReference type="Proteomes" id="UP001212152"/>
    </source>
</evidence>
<organism evidence="11 12">
    <name type="scientific">Geranomyces variabilis</name>
    <dbReference type="NCBI Taxonomy" id="109894"/>
    <lineage>
        <taxon>Eukaryota</taxon>
        <taxon>Fungi</taxon>
        <taxon>Fungi incertae sedis</taxon>
        <taxon>Chytridiomycota</taxon>
        <taxon>Chytridiomycota incertae sedis</taxon>
        <taxon>Chytridiomycetes</taxon>
        <taxon>Spizellomycetales</taxon>
        <taxon>Powellomycetaceae</taxon>
        <taxon>Geranomyces</taxon>
    </lineage>
</organism>
<feature type="transmembrane region" description="Helical" evidence="9">
    <location>
        <begin position="478"/>
        <end position="502"/>
    </location>
</feature>
<dbReference type="GO" id="GO:0030007">
    <property type="term" value="P:intracellular potassium ion homeostasis"/>
    <property type="evidence" value="ECO:0007669"/>
    <property type="project" value="TreeGrafter"/>
</dbReference>
<dbReference type="GO" id="GO:1990573">
    <property type="term" value="P:potassium ion import across plasma membrane"/>
    <property type="evidence" value="ECO:0007669"/>
    <property type="project" value="TreeGrafter"/>
</dbReference>
<feature type="transmembrane region" description="Helical" evidence="9">
    <location>
        <begin position="1107"/>
        <end position="1126"/>
    </location>
</feature>
<dbReference type="Gene3D" id="3.40.50.1000">
    <property type="entry name" value="HAD superfamily/HAD-like"/>
    <property type="match status" value="1"/>
</dbReference>
<dbReference type="AlphaFoldDB" id="A0AAD5TDE1"/>
<dbReference type="Pfam" id="PF08282">
    <property type="entry name" value="Hydrolase_3"/>
    <property type="match status" value="1"/>
</dbReference>
<dbReference type="Gene3D" id="2.70.150.10">
    <property type="entry name" value="Calcium-transporting ATPase, cytoplasmic transduction domain A"/>
    <property type="match status" value="1"/>
</dbReference>
<feature type="domain" description="Cation-transporting P-type ATPase N-terminal" evidence="10">
    <location>
        <begin position="203"/>
        <end position="277"/>
    </location>
</feature>
<dbReference type="GO" id="GO:0005391">
    <property type="term" value="F:P-type sodium:potassium-exchanging transporter activity"/>
    <property type="evidence" value="ECO:0007669"/>
    <property type="project" value="TreeGrafter"/>
</dbReference>
<dbReference type="SUPFAM" id="SSF81665">
    <property type="entry name" value="Calcium ATPase, transmembrane domain M"/>
    <property type="match status" value="1"/>
</dbReference>
<evidence type="ECO:0000256" key="6">
    <source>
        <dbReference type="ARBA" id="ARBA00022989"/>
    </source>
</evidence>
<keyword evidence="6 9" id="KW-1133">Transmembrane helix</keyword>
<comment type="similarity">
    <text evidence="8">Belongs to the cation transport ATPase (P-type) (TC 3.A.3) family.</text>
</comment>
<dbReference type="InterPro" id="IPR023298">
    <property type="entry name" value="ATPase_P-typ_TM_dom_sf"/>
</dbReference>
<dbReference type="InterPro" id="IPR050510">
    <property type="entry name" value="Cation_transp_ATPase_P-type"/>
</dbReference>
<keyword evidence="5" id="KW-1278">Translocase</keyword>
<dbReference type="PRINTS" id="PR00120">
    <property type="entry name" value="HATPASE"/>
</dbReference>
<dbReference type="GO" id="GO:1902600">
    <property type="term" value="P:proton transmembrane transport"/>
    <property type="evidence" value="ECO:0007669"/>
    <property type="project" value="TreeGrafter"/>
</dbReference>
<dbReference type="Pfam" id="PF00690">
    <property type="entry name" value="Cation_ATPase_N"/>
    <property type="match status" value="1"/>
</dbReference>
<dbReference type="PRINTS" id="PR00119">
    <property type="entry name" value="CATATPASE"/>
</dbReference>
<dbReference type="InterPro" id="IPR001757">
    <property type="entry name" value="P_typ_ATPase"/>
</dbReference>
<dbReference type="PROSITE" id="PS00154">
    <property type="entry name" value="ATPASE_E1_E2"/>
    <property type="match status" value="1"/>
</dbReference>
<reference evidence="11" key="1">
    <citation type="submission" date="2020-05" db="EMBL/GenBank/DDBJ databases">
        <title>Phylogenomic resolution of chytrid fungi.</title>
        <authorList>
            <person name="Stajich J.E."/>
            <person name="Amses K."/>
            <person name="Simmons R."/>
            <person name="Seto K."/>
            <person name="Myers J."/>
            <person name="Bonds A."/>
            <person name="Quandt C.A."/>
            <person name="Barry K."/>
            <person name="Liu P."/>
            <person name="Grigoriev I."/>
            <person name="Longcore J.E."/>
            <person name="James T.Y."/>
        </authorList>
    </citation>
    <scope>NUCLEOTIDE SEQUENCE</scope>
    <source>
        <strain evidence="11">JEL0379</strain>
    </source>
</reference>
<keyword evidence="12" id="KW-1185">Reference proteome</keyword>
<dbReference type="Gene3D" id="3.40.1110.10">
    <property type="entry name" value="Calcium-transporting ATPase, cytoplasmic domain N"/>
    <property type="match status" value="1"/>
</dbReference>
<dbReference type="SUPFAM" id="SSF56784">
    <property type="entry name" value="HAD-like"/>
    <property type="match status" value="1"/>
</dbReference>
<evidence type="ECO:0000256" key="1">
    <source>
        <dbReference type="ARBA" id="ARBA00004141"/>
    </source>
</evidence>
<dbReference type="EMBL" id="JADGJQ010000102">
    <property type="protein sequence ID" value="KAJ3169980.1"/>
    <property type="molecule type" value="Genomic_DNA"/>
</dbReference>
<dbReference type="Pfam" id="PF13246">
    <property type="entry name" value="Cation_ATPase"/>
    <property type="match status" value="1"/>
</dbReference>
<evidence type="ECO:0000256" key="3">
    <source>
        <dbReference type="ARBA" id="ARBA00022741"/>
    </source>
</evidence>
<evidence type="ECO:0000256" key="7">
    <source>
        <dbReference type="ARBA" id="ARBA00023136"/>
    </source>
</evidence>
<evidence type="ECO:0000256" key="9">
    <source>
        <dbReference type="SAM" id="Phobius"/>
    </source>
</evidence>
<dbReference type="InterPro" id="IPR044492">
    <property type="entry name" value="P_typ_ATPase_HD_dom"/>
</dbReference>